<comment type="subcellular location">
    <subcellularLocation>
        <location evidence="2">Cell membrane</location>
    </subcellularLocation>
</comment>
<evidence type="ECO:0000256" key="4">
    <source>
        <dbReference type="ARBA" id="ARBA00022475"/>
    </source>
</evidence>
<evidence type="ECO:0000256" key="8">
    <source>
        <dbReference type="ARBA" id="ARBA00022777"/>
    </source>
</evidence>
<dbReference type="Pfam" id="PF00512">
    <property type="entry name" value="HisKA"/>
    <property type="match status" value="1"/>
</dbReference>
<comment type="caution">
    <text evidence="15">The sequence shown here is derived from an EMBL/GenBank/DDBJ whole genome shotgun (WGS) entry which is preliminary data.</text>
</comment>
<dbReference type="EC" id="2.7.13.3" evidence="3"/>
<feature type="domain" description="Histidine kinase" evidence="13">
    <location>
        <begin position="363"/>
        <end position="577"/>
    </location>
</feature>
<dbReference type="InterPro" id="IPR050351">
    <property type="entry name" value="BphY/WalK/GraS-like"/>
</dbReference>
<dbReference type="GO" id="GO:0016036">
    <property type="term" value="P:cellular response to phosphate starvation"/>
    <property type="evidence" value="ECO:0007669"/>
    <property type="project" value="TreeGrafter"/>
</dbReference>
<keyword evidence="4" id="KW-1003">Cell membrane</keyword>
<evidence type="ECO:0000256" key="10">
    <source>
        <dbReference type="ARBA" id="ARBA00023012"/>
    </source>
</evidence>
<dbReference type="SUPFAM" id="SSF47384">
    <property type="entry name" value="Homodimeric domain of signal transducing histidine kinase"/>
    <property type="match status" value="1"/>
</dbReference>
<dbReference type="Pfam" id="PF02518">
    <property type="entry name" value="HATPase_c"/>
    <property type="match status" value="1"/>
</dbReference>
<dbReference type="CDD" id="cd06225">
    <property type="entry name" value="HAMP"/>
    <property type="match status" value="1"/>
</dbReference>
<keyword evidence="12" id="KW-1133">Transmembrane helix</keyword>
<evidence type="ECO:0000256" key="12">
    <source>
        <dbReference type="SAM" id="Phobius"/>
    </source>
</evidence>
<evidence type="ECO:0000313" key="16">
    <source>
        <dbReference type="Proteomes" id="UP000886752"/>
    </source>
</evidence>
<evidence type="ECO:0000256" key="2">
    <source>
        <dbReference type="ARBA" id="ARBA00004236"/>
    </source>
</evidence>
<keyword evidence="7" id="KW-0547">Nucleotide-binding</keyword>
<dbReference type="GO" id="GO:0004721">
    <property type="term" value="F:phosphoprotein phosphatase activity"/>
    <property type="evidence" value="ECO:0007669"/>
    <property type="project" value="TreeGrafter"/>
</dbReference>
<dbReference type="PROSITE" id="PS50109">
    <property type="entry name" value="HIS_KIN"/>
    <property type="match status" value="1"/>
</dbReference>
<feature type="transmembrane region" description="Helical" evidence="12">
    <location>
        <begin position="156"/>
        <end position="177"/>
    </location>
</feature>
<reference evidence="15" key="1">
    <citation type="journal article" date="2021" name="PeerJ">
        <title>Extensive microbial diversity within the chicken gut microbiome revealed by metagenomics and culture.</title>
        <authorList>
            <person name="Gilroy R."/>
            <person name="Ravi A."/>
            <person name="Getino M."/>
            <person name="Pursley I."/>
            <person name="Horton D.L."/>
            <person name="Alikhan N.F."/>
            <person name="Baker D."/>
            <person name="Gharbi K."/>
            <person name="Hall N."/>
            <person name="Watson M."/>
            <person name="Adriaenssens E.M."/>
            <person name="Foster-Nyarko E."/>
            <person name="Jarju S."/>
            <person name="Secka A."/>
            <person name="Antonio M."/>
            <person name="Oren A."/>
            <person name="Chaudhuri R.R."/>
            <person name="La Ragione R."/>
            <person name="Hildebrand F."/>
            <person name="Pallen M.J."/>
        </authorList>
    </citation>
    <scope>NUCLEOTIDE SEQUENCE</scope>
    <source>
        <strain evidence="15">ChiHecec2B26-446</strain>
    </source>
</reference>
<gene>
    <name evidence="15" type="ORF">H9894_03595</name>
</gene>
<keyword evidence="10" id="KW-0902">Two-component regulatory system</keyword>
<dbReference type="GO" id="GO:0005886">
    <property type="term" value="C:plasma membrane"/>
    <property type="evidence" value="ECO:0007669"/>
    <property type="project" value="UniProtKB-SubCell"/>
</dbReference>
<dbReference type="SMART" id="SM00387">
    <property type="entry name" value="HATPase_c"/>
    <property type="match status" value="1"/>
</dbReference>
<keyword evidence="11 12" id="KW-0472">Membrane</keyword>
<dbReference type="SMART" id="SM00304">
    <property type="entry name" value="HAMP"/>
    <property type="match status" value="1"/>
</dbReference>
<sequence length="591" mass="65705">MLCAAFLSIAITVFFGIRTIEQGQELDVRDRMLSEAALASEIYSLNRNDAQSVYEAVSRDKGAEYSADVRLTIIDAQGRVLFDSAPDKSPGDFDNHADRPEISQAMETGKGFSLRDSSSLKTRFVYTAVRMEDGGILRLAVPMASVQHNMWNRTEVLLQVGALAVVISLVMAMLVSLSLKNSFLPMIGIVEAIAAGKLHRRIRHYPGREFAPLAEAVNTMAQSIEEQVHSYADQTAQLETVLNTMSDGVLVLGPRGHIRRCNRTMERCFPGIGNARGRQVVEIIPYPALQNAVNGMLHEVPAKAGSTLTQTVSLHMGLQSGQVFSIFLSRPQKPDPRCGLVAVFHDVTDVMRLEQVRRDFVANVSHELRTPLTAISGYAETILSVRDMEQCRRFAQVILRNANGLERMIRDLLSLTRLEREGTVISLSPISVRDAVEDALSVCHNAFTARNVQVESSIPEGCRVMADETYLSQIFRNLLENASRYAEEGSTVHISSVEKEDQLFFRVSNRGPLIPRQDLERIFERFYSVERHRGQGTTGLGLAICRHILERFHGRIWAESPDSEGCTSFVFTLQKAEDSVCGSDEQDDKSA</sequence>
<dbReference type="CDD" id="cd00082">
    <property type="entry name" value="HisKA"/>
    <property type="match status" value="1"/>
</dbReference>
<keyword evidence="12" id="KW-0812">Transmembrane</keyword>
<accession>A0A9D1PXA8</accession>
<protein>
    <recommendedName>
        <fullName evidence="3">histidine kinase</fullName>
        <ecNumber evidence="3">2.7.13.3</ecNumber>
    </recommendedName>
</protein>
<dbReference type="InterPro" id="IPR005467">
    <property type="entry name" value="His_kinase_dom"/>
</dbReference>
<dbReference type="PROSITE" id="PS50885">
    <property type="entry name" value="HAMP"/>
    <property type="match status" value="1"/>
</dbReference>
<evidence type="ECO:0000256" key="3">
    <source>
        <dbReference type="ARBA" id="ARBA00012438"/>
    </source>
</evidence>
<dbReference type="EMBL" id="DXHV01000040">
    <property type="protein sequence ID" value="HIW00253.1"/>
    <property type="molecule type" value="Genomic_DNA"/>
</dbReference>
<evidence type="ECO:0000259" key="14">
    <source>
        <dbReference type="PROSITE" id="PS50885"/>
    </source>
</evidence>
<dbReference type="CDD" id="cd18773">
    <property type="entry name" value="PDC1_HK_sensor"/>
    <property type="match status" value="1"/>
</dbReference>
<dbReference type="Gene3D" id="3.30.565.10">
    <property type="entry name" value="Histidine kinase-like ATPase, C-terminal domain"/>
    <property type="match status" value="1"/>
</dbReference>
<dbReference type="FunFam" id="1.10.287.130:FF:000008">
    <property type="entry name" value="Two-component sensor histidine kinase"/>
    <property type="match status" value="1"/>
</dbReference>
<evidence type="ECO:0000259" key="13">
    <source>
        <dbReference type="PROSITE" id="PS50109"/>
    </source>
</evidence>
<dbReference type="InterPro" id="IPR004358">
    <property type="entry name" value="Sig_transdc_His_kin-like_C"/>
</dbReference>
<dbReference type="SUPFAM" id="SSF55874">
    <property type="entry name" value="ATPase domain of HSP90 chaperone/DNA topoisomerase II/histidine kinase"/>
    <property type="match status" value="1"/>
</dbReference>
<evidence type="ECO:0000256" key="7">
    <source>
        <dbReference type="ARBA" id="ARBA00022741"/>
    </source>
</evidence>
<dbReference type="Gene3D" id="3.30.450.20">
    <property type="entry name" value="PAS domain"/>
    <property type="match status" value="1"/>
</dbReference>
<evidence type="ECO:0000256" key="6">
    <source>
        <dbReference type="ARBA" id="ARBA00022679"/>
    </source>
</evidence>
<keyword evidence="8 15" id="KW-0418">Kinase</keyword>
<keyword evidence="5" id="KW-0597">Phosphoprotein</keyword>
<name>A0A9D1PXA8_9BACT</name>
<dbReference type="InterPro" id="IPR003660">
    <property type="entry name" value="HAMP_dom"/>
</dbReference>
<feature type="domain" description="HAMP" evidence="14">
    <location>
        <begin position="190"/>
        <end position="229"/>
    </location>
</feature>
<dbReference type="CDD" id="cd00075">
    <property type="entry name" value="HATPase"/>
    <property type="match status" value="1"/>
</dbReference>
<dbReference type="PRINTS" id="PR00344">
    <property type="entry name" value="BCTRLSENSOR"/>
</dbReference>
<dbReference type="InterPro" id="IPR036097">
    <property type="entry name" value="HisK_dim/P_sf"/>
</dbReference>
<dbReference type="InterPro" id="IPR003661">
    <property type="entry name" value="HisK_dim/P_dom"/>
</dbReference>
<dbReference type="PANTHER" id="PTHR45453:SF1">
    <property type="entry name" value="PHOSPHATE REGULON SENSOR PROTEIN PHOR"/>
    <property type="match status" value="1"/>
</dbReference>
<dbReference type="AlphaFoldDB" id="A0A9D1PXA8"/>
<evidence type="ECO:0000313" key="15">
    <source>
        <dbReference type="EMBL" id="HIW00253.1"/>
    </source>
</evidence>
<dbReference type="FunFam" id="3.30.565.10:FF:000006">
    <property type="entry name" value="Sensor histidine kinase WalK"/>
    <property type="match status" value="1"/>
</dbReference>
<dbReference type="SUPFAM" id="SSF55785">
    <property type="entry name" value="PYP-like sensor domain (PAS domain)"/>
    <property type="match status" value="1"/>
</dbReference>
<dbReference type="GO" id="GO:0000155">
    <property type="term" value="F:phosphorelay sensor kinase activity"/>
    <property type="evidence" value="ECO:0007669"/>
    <property type="project" value="InterPro"/>
</dbReference>
<proteinExistence type="predicted"/>
<organism evidence="15 16">
    <name type="scientific">Candidatus Desulfovibrio intestinipullorum</name>
    <dbReference type="NCBI Taxonomy" id="2838536"/>
    <lineage>
        <taxon>Bacteria</taxon>
        <taxon>Pseudomonadati</taxon>
        <taxon>Thermodesulfobacteriota</taxon>
        <taxon>Desulfovibrionia</taxon>
        <taxon>Desulfovibrionales</taxon>
        <taxon>Desulfovibrionaceae</taxon>
        <taxon>Desulfovibrio</taxon>
    </lineage>
</organism>
<evidence type="ECO:0000256" key="11">
    <source>
        <dbReference type="ARBA" id="ARBA00023136"/>
    </source>
</evidence>
<dbReference type="Pfam" id="PF00672">
    <property type="entry name" value="HAMP"/>
    <property type="match status" value="1"/>
</dbReference>
<dbReference type="Gene3D" id="1.10.287.130">
    <property type="match status" value="1"/>
</dbReference>
<dbReference type="GO" id="GO:0005524">
    <property type="term" value="F:ATP binding"/>
    <property type="evidence" value="ECO:0007669"/>
    <property type="project" value="UniProtKB-KW"/>
</dbReference>
<dbReference type="Proteomes" id="UP000886752">
    <property type="component" value="Unassembled WGS sequence"/>
</dbReference>
<dbReference type="PANTHER" id="PTHR45453">
    <property type="entry name" value="PHOSPHATE REGULON SENSOR PROTEIN PHOR"/>
    <property type="match status" value="1"/>
</dbReference>
<dbReference type="SMART" id="SM00388">
    <property type="entry name" value="HisKA"/>
    <property type="match status" value="1"/>
</dbReference>
<comment type="catalytic activity">
    <reaction evidence="1">
        <text>ATP + protein L-histidine = ADP + protein N-phospho-L-histidine.</text>
        <dbReference type="EC" id="2.7.13.3"/>
    </reaction>
</comment>
<dbReference type="InterPro" id="IPR003594">
    <property type="entry name" value="HATPase_dom"/>
</dbReference>
<evidence type="ECO:0000256" key="5">
    <source>
        <dbReference type="ARBA" id="ARBA00022553"/>
    </source>
</evidence>
<keyword evidence="9" id="KW-0067">ATP-binding</keyword>
<evidence type="ECO:0000256" key="9">
    <source>
        <dbReference type="ARBA" id="ARBA00022840"/>
    </source>
</evidence>
<evidence type="ECO:0000256" key="1">
    <source>
        <dbReference type="ARBA" id="ARBA00000085"/>
    </source>
</evidence>
<dbReference type="InterPro" id="IPR036890">
    <property type="entry name" value="HATPase_C_sf"/>
</dbReference>
<reference evidence="15" key="2">
    <citation type="submission" date="2021-04" db="EMBL/GenBank/DDBJ databases">
        <authorList>
            <person name="Gilroy R."/>
        </authorList>
    </citation>
    <scope>NUCLEOTIDE SEQUENCE</scope>
    <source>
        <strain evidence="15">ChiHecec2B26-446</strain>
    </source>
</reference>
<dbReference type="Gene3D" id="6.10.340.10">
    <property type="match status" value="1"/>
</dbReference>
<dbReference type="InterPro" id="IPR035965">
    <property type="entry name" value="PAS-like_dom_sf"/>
</dbReference>
<keyword evidence="6" id="KW-0808">Transferase</keyword>